<accession>A0A9N9QBP7</accession>
<dbReference type="Gene3D" id="3.30.40.10">
    <property type="entry name" value="Zinc/RING finger domain, C3HC4 (zinc finger)"/>
    <property type="match status" value="1"/>
</dbReference>
<dbReference type="InterPro" id="IPR001841">
    <property type="entry name" value="Znf_RING"/>
</dbReference>
<evidence type="ECO:0000256" key="2">
    <source>
        <dbReference type="ARBA" id="ARBA00022771"/>
    </source>
</evidence>
<name>A0A9N9QBP7_9CUCU</name>
<dbReference type="GO" id="GO:0008270">
    <property type="term" value="F:zinc ion binding"/>
    <property type="evidence" value="ECO:0007669"/>
    <property type="project" value="UniProtKB-KW"/>
</dbReference>
<evidence type="ECO:0000256" key="1">
    <source>
        <dbReference type="ARBA" id="ARBA00022723"/>
    </source>
</evidence>
<dbReference type="AlphaFoldDB" id="A0A9N9QBP7"/>
<dbReference type="EMBL" id="OU892290">
    <property type="protein sequence ID" value="CAG9763753.1"/>
    <property type="molecule type" value="Genomic_DNA"/>
</dbReference>
<proteinExistence type="predicted"/>
<dbReference type="PROSITE" id="PS50089">
    <property type="entry name" value="ZF_RING_2"/>
    <property type="match status" value="1"/>
</dbReference>
<feature type="region of interest" description="Disordered" evidence="5">
    <location>
        <begin position="232"/>
        <end position="365"/>
    </location>
</feature>
<feature type="region of interest" description="Disordered" evidence="5">
    <location>
        <begin position="205"/>
        <end position="224"/>
    </location>
</feature>
<feature type="region of interest" description="Disordered" evidence="5">
    <location>
        <begin position="130"/>
        <end position="172"/>
    </location>
</feature>
<feature type="compositionally biased region" description="Low complexity" evidence="5">
    <location>
        <begin position="305"/>
        <end position="318"/>
    </location>
</feature>
<keyword evidence="8" id="KW-1185">Reference proteome</keyword>
<reference evidence="7" key="1">
    <citation type="submission" date="2022-01" db="EMBL/GenBank/DDBJ databases">
        <authorList>
            <person name="King R."/>
        </authorList>
    </citation>
    <scope>NUCLEOTIDE SEQUENCE</scope>
</reference>
<evidence type="ECO:0000256" key="5">
    <source>
        <dbReference type="SAM" id="MobiDB-lite"/>
    </source>
</evidence>
<evidence type="ECO:0000259" key="6">
    <source>
        <dbReference type="PROSITE" id="PS50089"/>
    </source>
</evidence>
<gene>
    <name evidence="7" type="ORF">CEUTPL_LOCUS4409</name>
</gene>
<evidence type="ECO:0000256" key="3">
    <source>
        <dbReference type="ARBA" id="ARBA00022833"/>
    </source>
</evidence>
<protein>
    <recommendedName>
        <fullName evidence="6">RING-type domain-containing protein</fullName>
    </recommendedName>
</protein>
<dbReference type="Pfam" id="PF14634">
    <property type="entry name" value="zf-RING_5"/>
    <property type="match status" value="1"/>
</dbReference>
<sequence>MHWVTCNKCWVKFQPNFKFCLSECGHILCGKCVQSTIKTKRCLICNKTAVAIELGKNMESTTQMFFWPLENVFNQSLKIYSFQAMHRSIFAQALSKKYNYAKNECVRYFSANRKLQKDIKVLREMLQVSEANPPPFPTSSMPTSNRSNQSTPNNWPSKQYTLQSEHHPGRAQRVGYPQQNYFLHNNTNQQSTPRVGRTQQVGYSESYLPHNNTNQQSTESRQGRAQQMYIPHNKTNQQSTEPRLGRTPPVGYPQNYFPQNKTNQQSTEPHPGRVQRVGYPQNYLPQNETNQQSSMPTPYQQGPFTTTRSSSSSNTTPSQYQAIPQRYPTPVHGSLKRPLQNPSYHTPTFKDKYKKSSFSSTMYRR</sequence>
<keyword evidence="2 4" id="KW-0863">Zinc-finger</keyword>
<feature type="compositionally biased region" description="Polar residues" evidence="5">
    <location>
        <begin position="145"/>
        <end position="163"/>
    </location>
</feature>
<dbReference type="OrthoDB" id="2535391at2759"/>
<evidence type="ECO:0000313" key="8">
    <source>
        <dbReference type="Proteomes" id="UP001152799"/>
    </source>
</evidence>
<dbReference type="PROSITE" id="PS00518">
    <property type="entry name" value="ZF_RING_1"/>
    <property type="match status" value="1"/>
</dbReference>
<evidence type="ECO:0000256" key="4">
    <source>
        <dbReference type="PROSITE-ProRule" id="PRU00175"/>
    </source>
</evidence>
<dbReference type="InterPro" id="IPR013083">
    <property type="entry name" value="Znf_RING/FYVE/PHD"/>
</dbReference>
<feature type="domain" description="RING-type" evidence="6">
    <location>
        <begin position="6"/>
        <end position="46"/>
    </location>
</feature>
<organism evidence="7 8">
    <name type="scientific">Ceutorhynchus assimilis</name>
    <name type="common">cabbage seed weevil</name>
    <dbReference type="NCBI Taxonomy" id="467358"/>
    <lineage>
        <taxon>Eukaryota</taxon>
        <taxon>Metazoa</taxon>
        <taxon>Ecdysozoa</taxon>
        <taxon>Arthropoda</taxon>
        <taxon>Hexapoda</taxon>
        <taxon>Insecta</taxon>
        <taxon>Pterygota</taxon>
        <taxon>Neoptera</taxon>
        <taxon>Endopterygota</taxon>
        <taxon>Coleoptera</taxon>
        <taxon>Polyphaga</taxon>
        <taxon>Cucujiformia</taxon>
        <taxon>Curculionidae</taxon>
        <taxon>Ceutorhynchinae</taxon>
        <taxon>Ceutorhynchus</taxon>
    </lineage>
</organism>
<keyword evidence="3" id="KW-0862">Zinc</keyword>
<feature type="compositionally biased region" description="Low complexity" evidence="5">
    <location>
        <begin position="356"/>
        <end position="365"/>
    </location>
</feature>
<feature type="compositionally biased region" description="Polar residues" evidence="5">
    <location>
        <begin position="256"/>
        <end position="268"/>
    </location>
</feature>
<dbReference type="Proteomes" id="UP001152799">
    <property type="component" value="Chromosome 14"/>
</dbReference>
<feature type="compositionally biased region" description="Polar residues" evidence="5">
    <location>
        <begin position="283"/>
        <end position="304"/>
    </location>
</feature>
<dbReference type="InterPro" id="IPR017907">
    <property type="entry name" value="Znf_RING_CS"/>
</dbReference>
<keyword evidence="1" id="KW-0479">Metal-binding</keyword>
<evidence type="ECO:0000313" key="7">
    <source>
        <dbReference type="EMBL" id="CAG9763753.1"/>
    </source>
</evidence>